<dbReference type="STRING" id="709881.SAMN04489832_2457"/>
<evidence type="ECO:0000313" key="8">
    <source>
        <dbReference type="Proteomes" id="UP000185124"/>
    </source>
</evidence>
<comment type="similarity">
    <text evidence="2">Belongs to the ACC deaminase/D-cysteine desulfhydrase family.</text>
</comment>
<reference evidence="8" key="1">
    <citation type="submission" date="2016-12" db="EMBL/GenBank/DDBJ databases">
        <authorList>
            <person name="Varghese N."/>
            <person name="Submissions S."/>
        </authorList>
    </citation>
    <scope>NUCLEOTIDE SEQUENCE [LARGE SCALE GENOMIC DNA]</scope>
    <source>
        <strain evidence="8">DSM 45599</strain>
    </source>
</reference>
<dbReference type="RefSeq" id="WP_074311417.1">
    <property type="nucleotide sequence ID" value="NZ_FSQT01000001.1"/>
</dbReference>
<evidence type="ECO:0000313" key="7">
    <source>
        <dbReference type="EMBL" id="SIM84567.1"/>
    </source>
</evidence>
<dbReference type="Proteomes" id="UP000185124">
    <property type="component" value="Unassembled WGS sequence"/>
</dbReference>
<feature type="domain" description="Tryptophan synthase beta chain-like PALP" evidence="6">
    <location>
        <begin position="10"/>
        <end position="301"/>
    </location>
</feature>
<feature type="modified residue" description="N6-(pyridoxal phosphate)lysine" evidence="5">
    <location>
        <position position="50"/>
    </location>
</feature>
<name>A0A1N5WJ43_9ACTN</name>
<dbReference type="PIRSF" id="PIRSF006278">
    <property type="entry name" value="ACCD_DCysDesulf"/>
    <property type="match status" value="1"/>
</dbReference>
<evidence type="ECO:0000256" key="4">
    <source>
        <dbReference type="PIRSR" id="PIRSR006278-1"/>
    </source>
</evidence>
<evidence type="ECO:0000256" key="3">
    <source>
        <dbReference type="ARBA" id="ARBA00022898"/>
    </source>
</evidence>
<gene>
    <name evidence="7" type="ORF">SAMN04489832_2457</name>
</gene>
<dbReference type="GO" id="GO:1901605">
    <property type="term" value="P:alpha-amino acid metabolic process"/>
    <property type="evidence" value="ECO:0007669"/>
    <property type="project" value="UniProtKB-ARBA"/>
</dbReference>
<dbReference type="Gene3D" id="3.40.50.1100">
    <property type="match status" value="2"/>
</dbReference>
<accession>A0A1N5WJ43</accession>
<organism evidence="7 8">
    <name type="scientific">Micromonospora cremea</name>
    <dbReference type="NCBI Taxonomy" id="709881"/>
    <lineage>
        <taxon>Bacteria</taxon>
        <taxon>Bacillati</taxon>
        <taxon>Actinomycetota</taxon>
        <taxon>Actinomycetes</taxon>
        <taxon>Micromonosporales</taxon>
        <taxon>Micromonosporaceae</taxon>
        <taxon>Micromonospora</taxon>
    </lineage>
</organism>
<keyword evidence="8" id="KW-1185">Reference proteome</keyword>
<dbReference type="SUPFAM" id="SSF53686">
    <property type="entry name" value="Tryptophan synthase beta subunit-like PLP-dependent enzymes"/>
    <property type="match status" value="1"/>
</dbReference>
<dbReference type="PANTHER" id="PTHR43780">
    <property type="entry name" value="1-AMINOCYCLOPROPANE-1-CARBOXYLATE DEAMINASE-RELATED"/>
    <property type="match status" value="1"/>
</dbReference>
<evidence type="ECO:0000256" key="2">
    <source>
        <dbReference type="ARBA" id="ARBA00008639"/>
    </source>
</evidence>
<comment type="cofactor">
    <cofactor evidence="1">
        <name>pyridoxal 5'-phosphate</name>
        <dbReference type="ChEBI" id="CHEBI:597326"/>
    </cofactor>
</comment>
<dbReference type="Pfam" id="PF00291">
    <property type="entry name" value="PALP"/>
    <property type="match status" value="1"/>
</dbReference>
<dbReference type="GO" id="GO:0019148">
    <property type="term" value="F:D-cysteine desulfhydrase activity"/>
    <property type="evidence" value="ECO:0007669"/>
    <property type="project" value="TreeGrafter"/>
</dbReference>
<evidence type="ECO:0000256" key="1">
    <source>
        <dbReference type="ARBA" id="ARBA00001933"/>
    </source>
</evidence>
<dbReference type="EMBL" id="FSQT01000001">
    <property type="protein sequence ID" value="SIM84567.1"/>
    <property type="molecule type" value="Genomic_DNA"/>
</dbReference>
<keyword evidence="3 5" id="KW-0663">Pyridoxal phosphate</keyword>
<sequence length="323" mass="33224">MSGPIVPLALGTWPTPVEPMPRLATALGLGRDDLLVKRDDLTGLGGGGNKIRKLEWTVAEALANDADTLVTTGAPQSNHARLTAAAAARLGLRAVLVFPGEPPVARTGNLVLDAFLGAEVVFTGVQGQPALADAATRVCDRLRSEGARPALIPFGGSTALAARGYAQCGEELLSQVPDLRTAVVALGSGATMAGLVASLGPDRTLGVDVGAVVDPRQRVASFVTPLSPNVRAEDLRVDRDQVGSGYASLTATVQEALTLVARLEGIILDPTYTGRAMAGLIAAIRRGEIEPGDTTVFIHTGGLPGLFGHPEIPAYAESLAPGR</sequence>
<dbReference type="OrthoDB" id="9801249at2"/>
<dbReference type="InterPro" id="IPR027278">
    <property type="entry name" value="ACCD_DCysDesulf"/>
</dbReference>
<proteinExistence type="inferred from homology"/>
<dbReference type="PANTHER" id="PTHR43780:SF2">
    <property type="entry name" value="1-AMINOCYCLOPROPANE-1-CARBOXYLATE DEAMINASE-RELATED"/>
    <property type="match status" value="1"/>
</dbReference>
<protein>
    <submittedName>
        <fullName evidence="7">D-cysteine desulfhydrase</fullName>
    </submittedName>
</protein>
<dbReference type="InterPro" id="IPR036052">
    <property type="entry name" value="TrpB-like_PALP_sf"/>
</dbReference>
<feature type="active site" description="Nucleophile" evidence="4">
    <location>
        <position position="77"/>
    </location>
</feature>
<dbReference type="AlphaFoldDB" id="A0A1N5WJ43"/>
<dbReference type="InterPro" id="IPR001926">
    <property type="entry name" value="TrpB-like_PALP"/>
</dbReference>
<evidence type="ECO:0000256" key="5">
    <source>
        <dbReference type="PIRSR" id="PIRSR006278-2"/>
    </source>
</evidence>
<evidence type="ECO:0000259" key="6">
    <source>
        <dbReference type="Pfam" id="PF00291"/>
    </source>
</evidence>